<keyword evidence="3" id="KW-0150">Chloroplast</keyword>
<keyword evidence="4" id="KW-0934">Plastid</keyword>
<name>A0A1Y5IG69_OSTTA</name>
<dbReference type="Gene3D" id="3.20.20.80">
    <property type="entry name" value="Glycosidases"/>
    <property type="match status" value="1"/>
</dbReference>
<keyword evidence="5 11" id="KW-0378">Hydrolase</keyword>
<dbReference type="FunFam" id="3.20.20.80:FF:000054">
    <property type="entry name" value="Glycogen debranching enzyme"/>
    <property type="match status" value="1"/>
</dbReference>
<evidence type="ECO:0000256" key="6">
    <source>
        <dbReference type="ARBA" id="ARBA00022946"/>
    </source>
</evidence>
<dbReference type="Proteomes" id="UP000195557">
    <property type="component" value="Unassembled WGS sequence"/>
</dbReference>
<evidence type="ECO:0000256" key="8">
    <source>
        <dbReference type="ARBA" id="ARBA00066531"/>
    </source>
</evidence>
<dbReference type="GO" id="GO:0009507">
    <property type="term" value="C:chloroplast"/>
    <property type="evidence" value="ECO:0007669"/>
    <property type="project" value="UniProtKB-SubCell"/>
</dbReference>
<proteinExistence type="inferred from homology"/>
<protein>
    <recommendedName>
        <fullName evidence="8">isoamylase</fullName>
        <ecNumber evidence="8">3.2.1.68</ecNumber>
    </recommendedName>
</protein>
<comment type="similarity">
    <text evidence="2">Belongs to the glycosyl hydrolase 13 family.</text>
</comment>
<dbReference type="Gene3D" id="2.60.40.10">
    <property type="entry name" value="Immunoglobulins"/>
    <property type="match status" value="1"/>
</dbReference>
<evidence type="ECO:0000256" key="3">
    <source>
        <dbReference type="ARBA" id="ARBA00022528"/>
    </source>
</evidence>
<dbReference type="SMART" id="SM00642">
    <property type="entry name" value="Aamy"/>
    <property type="match status" value="1"/>
</dbReference>
<dbReference type="CDD" id="cd11326">
    <property type="entry name" value="AmyAc_Glg_debranch"/>
    <property type="match status" value="1"/>
</dbReference>
<dbReference type="InterPro" id="IPR048650">
    <property type="entry name" value="ISOA1-3-like_C"/>
</dbReference>
<dbReference type="InterPro" id="IPR006047">
    <property type="entry name" value="GH13_cat_dom"/>
</dbReference>
<dbReference type="AlphaFoldDB" id="A0A1Y5IG69"/>
<dbReference type="GO" id="GO:0005975">
    <property type="term" value="P:carbohydrate metabolic process"/>
    <property type="evidence" value="ECO:0007669"/>
    <property type="project" value="InterPro"/>
</dbReference>
<organism evidence="11">
    <name type="scientific">Ostreococcus tauri</name>
    <name type="common">Marine green alga</name>
    <dbReference type="NCBI Taxonomy" id="70448"/>
    <lineage>
        <taxon>Eukaryota</taxon>
        <taxon>Viridiplantae</taxon>
        <taxon>Chlorophyta</taxon>
        <taxon>Mamiellophyceae</taxon>
        <taxon>Mamiellales</taxon>
        <taxon>Bathycoccaceae</taxon>
        <taxon>Ostreococcus</taxon>
    </lineage>
</organism>
<evidence type="ECO:0000313" key="11">
    <source>
        <dbReference type="EMBL" id="OUS46015.1"/>
    </source>
</evidence>
<dbReference type="EMBL" id="KZ155785">
    <property type="protein sequence ID" value="OUS46015.1"/>
    <property type="molecule type" value="Genomic_DNA"/>
</dbReference>
<dbReference type="InterPro" id="IPR004193">
    <property type="entry name" value="Glyco_hydro_13_N"/>
</dbReference>
<dbReference type="SUPFAM" id="SSF81296">
    <property type="entry name" value="E set domains"/>
    <property type="match status" value="1"/>
</dbReference>
<feature type="compositionally biased region" description="Basic and acidic residues" evidence="9">
    <location>
        <begin position="82"/>
        <end position="96"/>
    </location>
</feature>
<dbReference type="InterPro" id="IPR013780">
    <property type="entry name" value="Glyco_hydro_b"/>
</dbReference>
<dbReference type="InterPro" id="IPR044505">
    <property type="entry name" value="GlgX_Isoamylase_N_E_set"/>
</dbReference>
<keyword evidence="6" id="KW-0809">Transit peptide</keyword>
<evidence type="ECO:0000256" key="1">
    <source>
        <dbReference type="ARBA" id="ARBA00004229"/>
    </source>
</evidence>
<accession>A0A1Y5IG69</accession>
<comment type="catalytic activity">
    <reaction evidence="7">
        <text>Hydrolysis of (1-&gt;6)-alpha-D-glucosidic branch linkages in glycogen, amylopectin and their beta-limit dextrins.</text>
        <dbReference type="EC" id="3.2.1.68"/>
    </reaction>
</comment>
<feature type="domain" description="Glycosyl hydrolase family 13 catalytic" evidence="10">
    <location>
        <begin position="275"/>
        <end position="721"/>
    </location>
</feature>
<evidence type="ECO:0000256" key="9">
    <source>
        <dbReference type="SAM" id="MobiDB-lite"/>
    </source>
</evidence>
<evidence type="ECO:0000256" key="4">
    <source>
        <dbReference type="ARBA" id="ARBA00022640"/>
    </source>
</evidence>
<dbReference type="Gene3D" id="2.60.40.1180">
    <property type="entry name" value="Golgi alpha-mannosidase II"/>
    <property type="match status" value="1"/>
</dbReference>
<evidence type="ECO:0000256" key="7">
    <source>
        <dbReference type="ARBA" id="ARBA00051664"/>
    </source>
</evidence>
<dbReference type="PANTHER" id="PTHR43002">
    <property type="entry name" value="GLYCOGEN DEBRANCHING ENZYME"/>
    <property type="match status" value="1"/>
</dbReference>
<dbReference type="Pfam" id="PF21156">
    <property type="entry name" value="ISOA1-3_C"/>
    <property type="match status" value="1"/>
</dbReference>
<dbReference type="SUPFAM" id="SSF51011">
    <property type="entry name" value="Glycosyl hydrolase domain"/>
    <property type="match status" value="1"/>
</dbReference>
<dbReference type="InterPro" id="IPR017853">
    <property type="entry name" value="GH"/>
</dbReference>
<evidence type="ECO:0000256" key="5">
    <source>
        <dbReference type="ARBA" id="ARBA00022801"/>
    </source>
</evidence>
<feature type="compositionally biased region" description="Basic residues" evidence="9">
    <location>
        <begin position="25"/>
        <end position="44"/>
    </location>
</feature>
<dbReference type="Pfam" id="PF00128">
    <property type="entry name" value="Alpha-amylase"/>
    <property type="match status" value="1"/>
</dbReference>
<feature type="region of interest" description="Disordered" evidence="9">
    <location>
        <begin position="82"/>
        <end position="113"/>
    </location>
</feature>
<dbReference type="eggNOG" id="KOG0470">
    <property type="taxonomic scope" value="Eukaryota"/>
</dbReference>
<dbReference type="InterPro" id="IPR013783">
    <property type="entry name" value="Ig-like_fold"/>
</dbReference>
<evidence type="ECO:0000259" key="10">
    <source>
        <dbReference type="SMART" id="SM00642"/>
    </source>
</evidence>
<dbReference type="SUPFAM" id="SSF51445">
    <property type="entry name" value="(Trans)glycosidases"/>
    <property type="match status" value="1"/>
</dbReference>
<evidence type="ECO:0000256" key="2">
    <source>
        <dbReference type="ARBA" id="ARBA00008061"/>
    </source>
</evidence>
<sequence length="851" mass="95261">MATRAIACARSRAPARAREGTSLARARRWTRSPHRGVSGRRSRATRWTLDAVSTEDAEGWRRETSKAKETRPTRTTVADAGRGVDDAHARTRVAREAKRRTAPRGVPGVCDTPRRGDASALGATRVVGCPDDTVNFAVYTSAATAVSLVLWTPEGLARGEIAGEIELDETTNKTGSVWHVALPRCAEDVLYGYRVDGPYEPEAGHRFDKSKILLDPYAKFTVSRPEYGVASKKEDGTEDCWPQYAGGVPKKLRSDGKEDFDWEGVTSPKRPMRDLVVYEAHARGLTADLETKAKPGTYAAIEEALPYLKKLGVNAIELMPCHEFNEMEYHSLNHVTGEYRRNFWGYSTVNFFSPMTRYAEAGADDCGREAAREFKRMIRECHRAGIEVIMDVVFNHTAEGNEQGLTLSFRGLDNRVYYMVAPEGQFYNYSGCGNTMNCNHPVVREFILECLRYWVLEYHIDGFRFDLASILTRASSMWDRANIFGEPTAETPMLEEVVIGTPLQDPPLIDAISNDPVLAGTKLIAEAWDAGGLYQVGSFPHYGVWSEWNGKFRDDVRNFIKGVDGYAGLFAERLCGSPNLYADRSPSASINFVTAHDGFTLRDCVSYNEKQNHANGEENRDGEEHNASWNCGLSCDDDGECWDPEIVALRDRQMRNFVVALFVAQGVPMMYMGDEYGHTKCGNNNTYCHDNALNWIDWSEASSPLAGDGLARFTKQVIALRKKHSAFRLDSFPSADNIQWHGHLPDTPMWDEESRFVAFTLQDKPETDKFYIAFNSHHEPAMLKLPSPPERCKWKLILDTSLESPFDVLSAEDIAEADSYTAEAMFLPGLRKNTYLCADRSAVIFRAVSLA</sequence>
<dbReference type="InterPro" id="IPR014756">
    <property type="entry name" value="Ig_E-set"/>
</dbReference>
<feature type="region of interest" description="Disordered" evidence="9">
    <location>
        <begin position="1"/>
        <end position="44"/>
    </location>
</feature>
<dbReference type="GO" id="GO:0019156">
    <property type="term" value="F:isoamylase activity"/>
    <property type="evidence" value="ECO:0007669"/>
    <property type="project" value="UniProtKB-EC"/>
</dbReference>
<gene>
    <name evidence="11" type="ORF">BE221DRAFT_75783</name>
</gene>
<dbReference type="EC" id="3.2.1.68" evidence="8"/>
<feature type="compositionally biased region" description="Low complexity" evidence="9">
    <location>
        <begin position="1"/>
        <end position="14"/>
    </location>
</feature>
<dbReference type="Pfam" id="PF02922">
    <property type="entry name" value="CBM_48"/>
    <property type="match status" value="1"/>
</dbReference>
<reference evidence="11" key="1">
    <citation type="submission" date="2017-04" db="EMBL/GenBank/DDBJ databases">
        <title>Population genomics of picophytoplankton unveils novel chromosome hypervariability.</title>
        <authorList>
            <consortium name="DOE Joint Genome Institute"/>
            <person name="Blanc-Mathieu R."/>
            <person name="Krasovec M."/>
            <person name="Hebrard M."/>
            <person name="Yau S."/>
            <person name="Desgranges E."/>
            <person name="Martin J."/>
            <person name="Schackwitz W."/>
            <person name="Kuo A."/>
            <person name="Salin G."/>
            <person name="Donnadieu C."/>
            <person name="Desdevises Y."/>
            <person name="Sanchez-Ferandin S."/>
            <person name="Moreau H."/>
            <person name="Rivals E."/>
            <person name="Grigoriev I.V."/>
            <person name="Grimsley N."/>
            <person name="Eyre-Walker A."/>
            <person name="Piganeau G."/>
        </authorList>
    </citation>
    <scope>NUCLEOTIDE SEQUENCE [LARGE SCALE GENOMIC DNA]</scope>
    <source>
        <strain evidence="11">RCC 1115</strain>
    </source>
</reference>
<comment type="subcellular location">
    <subcellularLocation>
        <location evidence="1">Plastid</location>
        <location evidence="1">Chloroplast</location>
    </subcellularLocation>
</comment>
<dbReference type="CDD" id="cd02856">
    <property type="entry name" value="E_set_GDE_Isoamylase_N"/>
    <property type="match status" value="1"/>
</dbReference>